<dbReference type="AlphaFoldDB" id="A0A2N7JLE2"/>
<dbReference type="RefSeq" id="WP_198595299.1">
    <property type="nucleotide sequence ID" value="NZ_MCZF01000278.1"/>
</dbReference>
<proteinExistence type="predicted"/>
<evidence type="ECO:0000313" key="3">
    <source>
        <dbReference type="Proteomes" id="UP000235533"/>
    </source>
</evidence>
<feature type="signal peptide" evidence="1">
    <location>
        <begin position="1"/>
        <end position="21"/>
    </location>
</feature>
<protein>
    <recommendedName>
        <fullName evidence="4">ATPase</fullName>
    </recommendedName>
</protein>
<accession>A0A2N7JLE2</accession>
<sequence>MSFKVKVLMVSVSLSASVASANHCDPKNWQTLLDRQLSTENRYNQYTKEFNQALSSYESQTLLSKHFTETQIIELWSKYEDRFNVQLNSHMNTAYRISEVLLKRAYVVSTELEDAQSLIRSWQSMTKHCELSTLPSQSESASLHVKGSQSLAKDINTLSEKFRKLSVRYRNEATMIDSARHENGPIQEIFN</sequence>
<evidence type="ECO:0008006" key="4">
    <source>
        <dbReference type="Google" id="ProtNLM"/>
    </source>
</evidence>
<evidence type="ECO:0000256" key="1">
    <source>
        <dbReference type="SAM" id="SignalP"/>
    </source>
</evidence>
<keyword evidence="1" id="KW-0732">Signal</keyword>
<dbReference type="EMBL" id="MCZF01000278">
    <property type="protein sequence ID" value="PMM42010.1"/>
    <property type="molecule type" value="Genomic_DNA"/>
</dbReference>
<name>A0A2N7JLE2_VIBSP</name>
<dbReference type="Proteomes" id="UP000235533">
    <property type="component" value="Unassembled WGS sequence"/>
</dbReference>
<comment type="caution">
    <text evidence="2">The sequence shown here is derived from an EMBL/GenBank/DDBJ whole genome shotgun (WGS) entry which is preliminary data.</text>
</comment>
<evidence type="ECO:0000313" key="2">
    <source>
        <dbReference type="EMBL" id="PMM42010.1"/>
    </source>
</evidence>
<organism evidence="2 3">
    <name type="scientific">Vibrio splendidus</name>
    <dbReference type="NCBI Taxonomy" id="29497"/>
    <lineage>
        <taxon>Bacteria</taxon>
        <taxon>Pseudomonadati</taxon>
        <taxon>Pseudomonadota</taxon>
        <taxon>Gammaproteobacteria</taxon>
        <taxon>Vibrionales</taxon>
        <taxon>Vibrionaceae</taxon>
        <taxon>Vibrio</taxon>
    </lineage>
</organism>
<feature type="chain" id="PRO_5014607605" description="ATPase" evidence="1">
    <location>
        <begin position="22"/>
        <end position="191"/>
    </location>
</feature>
<gene>
    <name evidence="2" type="ORF">BCT54_09275</name>
</gene>
<reference evidence="3" key="1">
    <citation type="submission" date="2016-07" db="EMBL/GenBank/DDBJ databases">
        <title>Nontailed viruses are major unrecognized killers of bacteria in the ocean.</title>
        <authorList>
            <person name="Kauffman K."/>
            <person name="Hussain F."/>
            <person name="Yang J."/>
            <person name="Arevalo P."/>
            <person name="Brown J."/>
            <person name="Cutler M."/>
            <person name="Kelly L."/>
            <person name="Polz M.F."/>
        </authorList>
    </citation>
    <scope>NUCLEOTIDE SEQUENCE [LARGE SCALE GENOMIC DNA]</scope>
    <source>
        <strain evidence="3">10N.261.48.B5</strain>
    </source>
</reference>